<dbReference type="AlphaFoldDB" id="A0A6B0TQK9"/>
<proteinExistence type="predicted"/>
<evidence type="ECO:0000313" key="1">
    <source>
        <dbReference type="EMBL" id="MXU82132.1"/>
    </source>
</evidence>
<reference evidence="1" key="1">
    <citation type="submission" date="2019-12" db="EMBL/GenBank/DDBJ databases">
        <title>An insight into the sialome of adult female Ixodes ricinus ticks feeding for 6 days.</title>
        <authorList>
            <person name="Perner J."/>
            <person name="Ribeiro J.M.C."/>
        </authorList>
    </citation>
    <scope>NUCLEOTIDE SEQUENCE</scope>
    <source>
        <strain evidence="1">Semi-engorged</strain>
        <tissue evidence="1">Salivary glands</tissue>
    </source>
</reference>
<name>A0A6B0TQK9_IXORI</name>
<dbReference type="EMBL" id="GIFC01000049">
    <property type="protein sequence ID" value="MXU82132.1"/>
    <property type="molecule type" value="Transcribed_RNA"/>
</dbReference>
<organism evidence="1">
    <name type="scientific">Ixodes ricinus</name>
    <name type="common">Common tick</name>
    <name type="synonym">Acarus ricinus</name>
    <dbReference type="NCBI Taxonomy" id="34613"/>
    <lineage>
        <taxon>Eukaryota</taxon>
        <taxon>Metazoa</taxon>
        <taxon>Ecdysozoa</taxon>
        <taxon>Arthropoda</taxon>
        <taxon>Chelicerata</taxon>
        <taxon>Arachnida</taxon>
        <taxon>Acari</taxon>
        <taxon>Parasitiformes</taxon>
        <taxon>Ixodida</taxon>
        <taxon>Ixodoidea</taxon>
        <taxon>Ixodidae</taxon>
        <taxon>Ixodinae</taxon>
        <taxon>Ixodes</taxon>
    </lineage>
</organism>
<accession>A0A6B0TQK9</accession>
<protein>
    <submittedName>
        <fullName evidence="1">Putative secreted protein</fullName>
    </submittedName>
</protein>
<sequence>MGLLSILGSALACLFLRTWRMVSKLGTSGSGAAQGRHLESLNLSLFRWWRHGVAVPWARSKLELSR</sequence>